<feature type="region of interest" description="Disordered" evidence="6">
    <location>
        <begin position="512"/>
        <end position="564"/>
    </location>
</feature>
<dbReference type="SMART" id="SM00066">
    <property type="entry name" value="GAL4"/>
    <property type="match status" value="1"/>
</dbReference>
<protein>
    <recommendedName>
        <fullName evidence="7">Zn(2)-C6 fungal-type domain-containing protein</fullName>
    </recommendedName>
</protein>
<evidence type="ECO:0000256" key="6">
    <source>
        <dbReference type="SAM" id="MobiDB-lite"/>
    </source>
</evidence>
<sequence length="996" mass="108858">MAGPASMMSPATETASTGTDRHSGHHDPQPETRPVTPADNNAVDTSITADNTSDTSCLGCRKRKLKCSRDLPRCSHCQRLDVACAYDAKKAKPGLRPGAIEALSQRIEALESALEDALSRQATPATATPAPEAINASNANVVGILAVLAQELQKLNSNAVNGVNGNAAAVTTAGTAPPPYQPIPAPAPVNGNNIVSNSTAMAQPSPIPPSPSLSSTPLASTHSQSLDHHRRKRRRMVDSCGNPDIDIDVDLVELATSPGLPSSPSLPPPATLQAVVNAYFIAVQPWIPVLHETQFRRRMHDAVHDAEQRPRLACLLHAMVVAAARYVDDDGVDTDSLLRLAQRSRSHVLLAAMDSLSVESLQALIILAFDDIGSGNTARAWSIVASLTRTIDFLGINVEGDVDNSGDGGGGSGSDDKVENEDDDKETLMRPVTILGPPRNWIEEEERRRVFWCVLLLDRFCSVTTGWATGLAASDVHRRRLPADGFFFHKEEPVLTPYMTEPGASPREVVLHVNGKPREPRDHARDRDAREPVESPASTHSPAYPGGLPAHHHAHHHTNTENAGHSTNVGAFAYCIEAAESLSRVVSTFLRQHVDLADRQDVSRWLMRFKELDLRLVHWKMYLPQRWRDSNVSRQPAFVRMDPNLTLAHITHNTSTILLHQRIAYPYPDPARWTRIVKLPSYCSAETCQNAAVETAAITSKYLRYTAKHGPVASQFAFCVYISARVLLVHWRAGAEEEVNRDNRDKQKEGGDVDVLPEFWSLLRSLEDMDRRWMGSNNKGTTPSLAGHYAQQLKDLHRQCLASPSFVVDVLGYTEDDKKRRRDERVTPETRTSVEAVGQNGQNGQGQAVVQADDVQMVPVPESIQTAPQHPASHPVHLQPPPPPQHQPQPSHLAQLAQVAQVHSTWPMQSIQPDQLSPVMAATATAYQQTAHGNAMADNPAYAAAASIVSMPHAGHAGHTDDLAAISHLLLDQQFMDRDRVISFEDSFFAAPGRWT</sequence>
<reference evidence="8 9" key="1">
    <citation type="submission" date="2024-01" db="EMBL/GenBank/DDBJ databases">
        <authorList>
            <person name="Allen C."/>
            <person name="Tagirdzhanova G."/>
        </authorList>
    </citation>
    <scope>NUCLEOTIDE SEQUENCE [LARGE SCALE GENOMIC DNA]</scope>
</reference>
<evidence type="ECO:0000256" key="3">
    <source>
        <dbReference type="ARBA" id="ARBA00023015"/>
    </source>
</evidence>
<evidence type="ECO:0000256" key="2">
    <source>
        <dbReference type="ARBA" id="ARBA00022723"/>
    </source>
</evidence>
<dbReference type="SMART" id="SM00906">
    <property type="entry name" value="Fungal_trans"/>
    <property type="match status" value="1"/>
</dbReference>
<dbReference type="SUPFAM" id="SSF57701">
    <property type="entry name" value="Zn2/Cys6 DNA-binding domain"/>
    <property type="match status" value="1"/>
</dbReference>
<dbReference type="EMBL" id="CAWUHC010000054">
    <property type="protein sequence ID" value="CAK7225593.1"/>
    <property type="molecule type" value="Genomic_DNA"/>
</dbReference>
<dbReference type="InterPro" id="IPR007219">
    <property type="entry name" value="XnlR_reg_dom"/>
</dbReference>
<evidence type="ECO:0000256" key="4">
    <source>
        <dbReference type="ARBA" id="ARBA00023163"/>
    </source>
</evidence>
<feature type="compositionally biased region" description="Basic and acidic residues" evidence="6">
    <location>
        <begin position="19"/>
        <end position="30"/>
    </location>
</feature>
<dbReference type="InterPro" id="IPR050815">
    <property type="entry name" value="TF_fung"/>
</dbReference>
<dbReference type="PANTHER" id="PTHR47338">
    <property type="entry name" value="ZN(II)2CYS6 TRANSCRIPTION FACTOR (EUROFUNG)-RELATED"/>
    <property type="match status" value="1"/>
</dbReference>
<organism evidence="8 9">
    <name type="scientific">Sporothrix bragantina</name>
    <dbReference type="NCBI Taxonomy" id="671064"/>
    <lineage>
        <taxon>Eukaryota</taxon>
        <taxon>Fungi</taxon>
        <taxon>Dikarya</taxon>
        <taxon>Ascomycota</taxon>
        <taxon>Pezizomycotina</taxon>
        <taxon>Sordariomycetes</taxon>
        <taxon>Sordariomycetidae</taxon>
        <taxon>Ophiostomatales</taxon>
        <taxon>Ophiostomataceae</taxon>
        <taxon>Sporothrix</taxon>
    </lineage>
</organism>
<evidence type="ECO:0000256" key="5">
    <source>
        <dbReference type="ARBA" id="ARBA00023242"/>
    </source>
</evidence>
<gene>
    <name evidence="8" type="ORF">SBRCBS47491_005941</name>
</gene>
<dbReference type="CDD" id="cd00067">
    <property type="entry name" value="GAL4"/>
    <property type="match status" value="1"/>
</dbReference>
<dbReference type="PROSITE" id="PS00463">
    <property type="entry name" value="ZN2_CY6_FUNGAL_1"/>
    <property type="match status" value="1"/>
</dbReference>
<feature type="compositionally biased region" description="Polar residues" evidence="6">
    <location>
        <begin position="38"/>
        <end position="56"/>
    </location>
</feature>
<feature type="compositionally biased region" description="Basic and acidic residues" evidence="6">
    <location>
        <begin position="817"/>
        <end position="828"/>
    </location>
</feature>
<feature type="domain" description="Zn(2)-C6 fungal-type" evidence="7">
    <location>
        <begin position="56"/>
        <end position="86"/>
    </location>
</feature>
<evidence type="ECO:0000259" key="7">
    <source>
        <dbReference type="PROSITE" id="PS50048"/>
    </source>
</evidence>
<dbReference type="Gene3D" id="4.10.240.10">
    <property type="entry name" value="Zn(2)-C6 fungal-type DNA-binding domain"/>
    <property type="match status" value="1"/>
</dbReference>
<feature type="region of interest" description="Disordered" evidence="6">
    <location>
        <begin position="865"/>
        <end position="892"/>
    </location>
</feature>
<keyword evidence="5" id="KW-0539">Nucleus</keyword>
<feature type="region of interest" description="Disordered" evidence="6">
    <location>
        <begin position="817"/>
        <end position="848"/>
    </location>
</feature>
<dbReference type="PANTHER" id="PTHR47338:SF23">
    <property type="entry name" value="ZN(II)2CYS6 TRANSCRIPTION FACTOR (EUROFUNG)"/>
    <property type="match status" value="1"/>
</dbReference>
<keyword evidence="2" id="KW-0479">Metal-binding</keyword>
<feature type="compositionally biased region" description="Pro residues" evidence="6">
    <location>
        <begin position="878"/>
        <end position="887"/>
    </location>
</feature>
<comment type="caution">
    <text evidence="8">The sequence shown here is derived from an EMBL/GenBank/DDBJ whole genome shotgun (WGS) entry which is preliminary data.</text>
</comment>
<dbReference type="CDD" id="cd12148">
    <property type="entry name" value="fungal_TF_MHR"/>
    <property type="match status" value="1"/>
</dbReference>
<comment type="subcellular location">
    <subcellularLocation>
        <location evidence="1">Nucleus</location>
    </subcellularLocation>
</comment>
<name>A0ABP0C139_9PEZI</name>
<feature type="region of interest" description="Disordered" evidence="6">
    <location>
        <begin position="402"/>
        <end position="425"/>
    </location>
</feature>
<feature type="region of interest" description="Disordered" evidence="6">
    <location>
        <begin position="194"/>
        <end position="241"/>
    </location>
</feature>
<dbReference type="Pfam" id="PF00172">
    <property type="entry name" value="Zn_clus"/>
    <property type="match status" value="1"/>
</dbReference>
<feature type="compositionally biased region" description="Polar residues" evidence="6">
    <location>
        <begin position="9"/>
        <end position="18"/>
    </location>
</feature>
<keyword evidence="3" id="KW-0805">Transcription regulation</keyword>
<dbReference type="InterPro" id="IPR001138">
    <property type="entry name" value="Zn2Cys6_DnaBD"/>
</dbReference>
<feature type="compositionally biased region" description="Low complexity" evidence="6">
    <location>
        <begin position="212"/>
        <end position="221"/>
    </location>
</feature>
<feature type="compositionally biased region" description="Low complexity" evidence="6">
    <location>
        <begin position="836"/>
        <end position="848"/>
    </location>
</feature>
<keyword evidence="4" id="KW-0804">Transcription</keyword>
<keyword evidence="9" id="KW-1185">Reference proteome</keyword>
<evidence type="ECO:0000313" key="9">
    <source>
        <dbReference type="Proteomes" id="UP001642406"/>
    </source>
</evidence>
<dbReference type="Pfam" id="PF04082">
    <property type="entry name" value="Fungal_trans"/>
    <property type="match status" value="1"/>
</dbReference>
<feature type="region of interest" description="Disordered" evidence="6">
    <location>
        <begin position="1"/>
        <end position="56"/>
    </location>
</feature>
<evidence type="ECO:0000313" key="8">
    <source>
        <dbReference type="EMBL" id="CAK7225593.1"/>
    </source>
</evidence>
<accession>A0ABP0C139</accession>
<dbReference type="InterPro" id="IPR036864">
    <property type="entry name" value="Zn2-C6_fun-type_DNA-bd_sf"/>
</dbReference>
<feature type="compositionally biased region" description="Basic and acidic residues" evidence="6">
    <location>
        <begin position="516"/>
        <end position="533"/>
    </location>
</feature>
<proteinExistence type="predicted"/>
<dbReference type="PROSITE" id="PS50048">
    <property type="entry name" value="ZN2_CY6_FUNGAL_2"/>
    <property type="match status" value="1"/>
</dbReference>
<dbReference type="Proteomes" id="UP001642406">
    <property type="component" value="Unassembled WGS sequence"/>
</dbReference>
<evidence type="ECO:0000256" key="1">
    <source>
        <dbReference type="ARBA" id="ARBA00004123"/>
    </source>
</evidence>